<evidence type="ECO:0000256" key="5">
    <source>
        <dbReference type="ARBA" id="ARBA00023136"/>
    </source>
</evidence>
<feature type="transmembrane region" description="Helical" evidence="6">
    <location>
        <begin position="66"/>
        <end position="86"/>
    </location>
</feature>
<accession>A0A841FHY2</accession>
<comment type="subcellular location">
    <subcellularLocation>
        <location evidence="1">Membrane</location>
        <topology evidence="1">Multi-pass membrane protein</topology>
    </subcellularLocation>
</comment>
<feature type="transmembrane region" description="Helical" evidence="6">
    <location>
        <begin position="184"/>
        <end position="201"/>
    </location>
</feature>
<gene>
    <name evidence="7" type="ORF">HNR73_004824</name>
</gene>
<evidence type="ECO:0000256" key="3">
    <source>
        <dbReference type="ARBA" id="ARBA00022692"/>
    </source>
</evidence>
<dbReference type="GO" id="GO:0022857">
    <property type="term" value="F:transmembrane transporter activity"/>
    <property type="evidence" value="ECO:0007669"/>
    <property type="project" value="InterPro"/>
</dbReference>
<dbReference type="PANTHER" id="PTHR45649:SF26">
    <property type="entry name" value="OS04G0435100 PROTEIN"/>
    <property type="match status" value="1"/>
</dbReference>
<reference evidence="7 8" key="1">
    <citation type="submission" date="2020-08" db="EMBL/GenBank/DDBJ databases">
        <title>Genomic Encyclopedia of Type Strains, Phase IV (KMG-IV): sequencing the most valuable type-strain genomes for metagenomic binning, comparative biology and taxonomic classification.</title>
        <authorList>
            <person name="Goeker M."/>
        </authorList>
    </citation>
    <scope>NUCLEOTIDE SEQUENCE [LARGE SCALE GENOMIC DNA]</scope>
    <source>
        <strain evidence="7 8">YIM 65646</strain>
    </source>
</reference>
<protein>
    <submittedName>
        <fullName evidence="7">Amino acid permease (GABA permease)</fullName>
    </submittedName>
</protein>
<feature type="transmembrane region" description="Helical" evidence="6">
    <location>
        <begin position="107"/>
        <end position="135"/>
    </location>
</feature>
<keyword evidence="4 6" id="KW-1133">Transmembrane helix</keyword>
<feature type="transmembrane region" description="Helical" evidence="6">
    <location>
        <begin position="390"/>
        <end position="410"/>
    </location>
</feature>
<dbReference type="AlphaFoldDB" id="A0A841FHY2"/>
<feature type="transmembrane region" description="Helical" evidence="6">
    <location>
        <begin position="431"/>
        <end position="450"/>
    </location>
</feature>
<dbReference type="Proteomes" id="UP000548476">
    <property type="component" value="Unassembled WGS sequence"/>
</dbReference>
<keyword evidence="5 6" id="KW-0472">Membrane</keyword>
<dbReference type="EMBL" id="JACHGT010000010">
    <property type="protein sequence ID" value="MBB6036951.1"/>
    <property type="molecule type" value="Genomic_DNA"/>
</dbReference>
<dbReference type="InterPro" id="IPR002293">
    <property type="entry name" value="AA/rel_permease1"/>
</dbReference>
<dbReference type="Pfam" id="PF13520">
    <property type="entry name" value="AA_permease_2"/>
    <property type="match status" value="1"/>
</dbReference>
<proteinExistence type="predicted"/>
<dbReference type="PIRSF" id="PIRSF006060">
    <property type="entry name" value="AA_transporter"/>
    <property type="match status" value="1"/>
</dbReference>
<dbReference type="GO" id="GO:0006865">
    <property type="term" value="P:amino acid transport"/>
    <property type="evidence" value="ECO:0007669"/>
    <property type="project" value="InterPro"/>
</dbReference>
<keyword evidence="3 6" id="KW-0812">Transmembrane</keyword>
<evidence type="ECO:0000313" key="7">
    <source>
        <dbReference type="EMBL" id="MBB6036951.1"/>
    </source>
</evidence>
<feature type="transmembrane region" description="Helical" evidence="6">
    <location>
        <begin position="35"/>
        <end position="54"/>
    </location>
</feature>
<evidence type="ECO:0000313" key="8">
    <source>
        <dbReference type="Proteomes" id="UP000548476"/>
    </source>
</evidence>
<dbReference type="Gene3D" id="1.20.1740.10">
    <property type="entry name" value="Amino acid/polyamine transporter I"/>
    <property type="match status" value="1"/>
</dbReference>
<organism evidence="7 8">
    <name type="scientific">Phytomonospora endophytica</name>
    <dbReference type="NCBI Taxonomy" id="714109"/>
    <lineage>
        <taxon>Bacteria</taxon>
        <taxon>Bacillati</taxon>
        <taxon>Actinomycetota</taxon>
        <taxon>Actinomycetes</taxon>
        <taxon>Micromonosporales</taxon>
        <taxon>Micromonosporaceae</taxon>
        <taxon>Phytomonospora</taxon>
    </lineage>
</organism>
<sequence length="507" mass="55057">MPDEDNDAKGSDERRLHELGYAQELSRNMSGFSNFAVSFTIISILSGCLTLYAFGMNTGGPAIIVWGWPIVGVMTLFVGLAMAEVCSSYPTAGGLYYWAAKLAPKRAAAWSWFTGWFNFLGQVAVTAGIDFGAAFFLNALLELQFGFEATPPNTILLFGVILLLHGLLNTFGVRLVALFNDVSVWWHIAGVALIVGALTVLPDKHQSADFVFTEFVNNTGWSSSVYVGLIGLLLAQYTFTGYDASAHMTEETHDAARSGPKGMVLSIVVSLAAGWILLVGLTFAIQDYDGALKSDTGVPPAQIFIDAVGLGLGKLLLVVVVGAQFFCGMASVTANSRMIYAFSRDGALPASRFWHRINKRTRTPTNAIWLASAGAFVLGLPYLWNETAYAAVTSVAVIGLYIAYVLPTILRLRQGDRFDRGPWHLGRWSRPIGVIAVVWVGFIAVLFLLPQKSPVNWTTFNYTPIAVLAVLGFAGVWWLVSARRWFTGPKVQGSAEELAAIERDLRG</sequence>
<keyword evidence="8" id="KW-1185">Reference proteome</keyword>
<feature type="transmembrane region" description="Helical" evidence="6">
    <location>
        <begin position="366"/>
        <end position="384"/>
    </location>
</feature>
<feature type="transmembrane region" description="Helical" evidence="6">
    <location>
        <begin position="462"/>
        <end position="480"/>
    </location>
</feature>
<evidence type="ECO:0000256" key="4">
    <source>
        <dbReference type="ARBA" id="ARBA00022989"/>
    </source>
</evidence>
<feature type="transmembrane region" description="Helical" evidence="6">
    <location>
        <begin position="221"/>
        <end position="242"/>
    </location>
</feature>
<keyword evidence="2" id="KW-0813">Transport</keyword>
<dbReference type="GO" id="GO:0016020">
    <property type="term" value="C:membrane"/>
    <property type="evidence" value="ECO:0007669"/>
    <property type="project" value="UniProtKB-SubCell"/>
</dbReference>
<feature type="transmembrane region" description="Helical" evidence="6">
    <location>
        <begin position="263"/>
        <end position="285"/>
    </location>
</feature>
<comment type="caution">
    <text evidence="7">The sequence shown here is derived from an EMBL/GenBank/DDBJ whole genome shotgun (WGS) entry which is preliminary data.</text>
</comment>
<evidence type="ECO:0000256" key="6">
    <source>
        <dbReference type="SAM" id="Phobius"/>
    </source>
</evidence>
<name>A0A841FHY2_9ACTN</name>
<evidence type="ECO:0000256" key="1">
    <source>
        <dbReference type="ARBA" id="ARBA00004141"/>
    </source>
</evidence>
<feature type="transmembrane region" description="Helical" evidence="6">
    <location>
        <begin position="155"/>
        <end position="177"/>
    </location>
</feature>
<dbReference type="RefSeq" id="WP_184789776.1">
    <property type="nucleotide sequence ID" value="NZ_BONT01000056.1"/>
</dbReference>
<dbReference type="PROSITE" id="PS00218">
    <property type="entry name" value="AMINO_ACID_PERMEASE_1"/>
    <property type="match status" value="1"/>
</dbReference>
<dbReference type="InterPro" id="IPR004840">
    <property type="entry name" value="Amino_acid_permease_CS"/>
</dbReference>
<dbReference type="PANTHER" id="PTHR45649">
    <property type="entry name" value="AMINO-ACID PERMEASE BAT1"/>
    <property type="match status" value="1"/>
</dbReference>
<evidence type="ECO:0000256" key="2">
    <source>
        <dbReference type="ARBA" id="ARBA00022448"/>
    </source>
</evidence>